<evidence type="ECO:0000256" key="11">
    <source>
        <dbReference type="ARBA" id="ARBA00023286"/>
    </source>
</evidence>
<dbReference type="GO" id="GO:0005886">
    <property type="term" value="C:plasma membrane"/>
    <property type="evidence" value="ECO:0007669"/>
    <property type="project" value="UniProtKB-SubCell"/>
</dbReference>
<dbReference type="PANTHER" id="PTHR42643">
    <property type="entry name" value="IONOTROPIC RECEPTOR 20A-RELATED"/>
    <property type="match status" value="1"/>
</dbReference>
<accession>A0A0K2TIY3</accession>
<evidence type="ECO:0000256" key="12">
    <source>
        <dbReference type="ARBA" id="ARBA00023303"/>
    </source>
</evidence>
<dbReference type="InterPro" id="IPR052192">
    <property type="entry name" value="Insect_Ionotropic_Sensory_Rcpt"/>
</dbReference>
<keyword evidence="11" id="KW-1071">Ligand-gated ion channel</keyword>
<evidence type="ECO:0000256" key="7">
    <source>
        <dbReference type="ARBA" id="ARBA00023065"/>
    </source>
</evidence>
<comment type="subcellular location">
    <subcellularLocation>
        <location evidence="1">Cell membrane</location>
        <topology evidence="1">Multi-pass membrane protein</topology>
    </subcellularLocation>
</comment>
<keyword evidence="9 15" id="KW-0675">Receptor</keyword>
<evidence type="ECO:0000256" key="6">
    <source>
        <dbReference type="ARBA" id="ARBA00022989"/>
    </source>
</evidence>
<dbReference type="EMBL" id="HACA01008642">
    <property type="protein sequence ID" value="CDW26003.1"/>
    <property type="molecule type" value="Transcribed_RNA"/>
</dbReference>
<evidence type="ECO:0000259" key="14">
    <source>
        <dbReference type="SMART" id="SM00918"/>
    </source>
</evidence>
<dbReference type="SUPFAM" id="SSF53850">
    <property type="entry name" value="Periplasmic binding protein-like II"/>
    <property type="match status" value="1"/>
</dbReference>
<protein>
    <submittedName>
        <fullName evidence="15">Glutamate receptor delta1 subunitlike [Anolis carolinensis]</fullName>
    </submittedName>
</protein>
<dbReference type="InterPro" id="IPR019594">
    <property type="entry name" value="Glu/Gly-bd"/>
</dbReference>
<evidence type="ECO:0000256" key="8">
    <source>
        <dbReference type="ARBA" id="ARBA00023136"/>
    </source>
</evidence>
<sequence length="462" mass="53841">FQGNKIINKFLWTPSTQAKSFDQIYPNYNDFNNYELQIIGLPYSFHVTGVERDNSDPLKSKNNTYKDYWGFEIDILYNAAKNFNFKYKIWNPPDGLWGSIEDDGKWSGSMEYAKSGKVDFAMSAILQNYPRRLVADPTIHFENDYLVTLSRKPTLVPQYFAFIMPFQPYVWLIVYITFIIMALIFTLISKQEEKIIHGKLESWSTMKSSLWFSYGTFVGESVTRDTKSHDARALRWAIAVWFIYCFVMSAAYGGELKAYLTTPTFSNPINTLEDVVENDLPWGMILYGELEESIMAQSKDKIVQKIWADKIVLEYQVLPQIEPVYKGEMILIDWKNGLTPGLKVEFSTSGGDPLLIMSPHPIFMNNYSGWAFKPFHPWKKIFDKFILQCKEMGLIKKWIELTFSRMNDEFLQTGKPKKKELDERPLVSPLTFNDTQGIFFLFIFVLSFPFLAFGAEFIRRYN</sequence>
<feature type="transmembrane region" description="Helical" evidence="13">
    <location>
        <begin position="233"/>
        <end position="253"/>
    </location>
</feature>
<feature type="domain" description="Ionotropic glutamate receptor L-glutamate and glycine-binding" evidence="14">
    <location>
        <begin position="57"/>
        <end position="115"/>
    </location>
</feature>
<dbReference type="Gene3D" id="1.10.287.70">
    <property type="match status" value="1"/>
</dbReference>
<proteinExistence type="inferred from homology"/>
<evidence type="ECO:0000256" key="5">
    <source>
        <dbReference type="ARBA" id="ARBA00022692"/>
    </source>
</evidence>
<feature type="transmembrane region" description="Helical" evidence="13">
    <location>
        <begin position="438"/>
        <end position="458"/>
    </location>
</feature>
<feature type="transmembrane region" description="Helical" evidence="13">
    <location>
        <begin position="169"/>
        <end position="189"/>
    </location>
</feature>
<organism evidence="15">
    <name type="scientific">Lepeophtheirus salmonis</name>
    <name type="common">Salmon louse</name>
    <name type="synonym">Caligus salmonis</name>
    <dbReference type="NCBI Taxonomy" id="72036"/>
    <lineage>
        <taxon>Eukaryota</taxon>
        <taxon>Metazoa</taxon>
        <taxon>Ecdysozoa</taxon>
        <taxon>Arthropoda</taxon>
        <taxon>Crustacea</taxon>
        <taxon>Multicrustacea</taxon>
        <taxon>Hexanauplia</taxon>
        <taxon>Copepoda</taxon>
        <taxon>Siphonostomatoida</taxon>
        <taxon>Caligidae</taxon>
        <taxon>Lepeophtheirus</taxon>
    </lineage>
</organism>
<dbReference type="GO" id="GO:0015276">
    <property type="term" value="F:ligand-gated monoatomic ion channel activity"/>
    <property type="evidence" value="ECO:0007669"/>
    <property type="project" value="InterPro"/>
</dbReference>
<keyword evidence="4" id="KW-1003">Cell membrane</keyword>
<evidence type="ECO:0000256" key="1">
    <source>
        <dbReference type="ARBA" id="ARBA00004651"/>
    </source>
</evidence>
<evidence type="ECO:0000256" key="9">
    <source>
        <dbReference type="ARBA" id="ARBA00023170"/>
    </source>
</evidence>
<keyword evidence="12" id="KW-0407">Ion channel</keyword>
<reference evidence="15" key="1">
    <citation type="submission" date="2014-05" db="EMBL/GenBank/DDBJ databases">
        <authorList>
            <person name="Chronopoulou M."/>
        </authorList>
    </citation>
    <scope>NUCLEOTIDE SEQUENCE</scope>
    <source>
        <tissue evidence="15">Whole organism</tissue>
    </source>
</reference>
<keyword evidence="5 13" id="KW-0812">Transmembrane</keyword>
<evidence type="ECO:0000256" key="2">
    <source>
        <dbReference type="ARBA" id="ARBA00008685"/>
    </source>
</evidence>
<dbReference type="AlphaFoldDB" id="A0A0K2TIY3"/>
<dbReference type="SMART" id="SM00918">
    <property type="entry name" value="Lig_chan-Glu_bd"/>
    <property type="match status" value="1"/>
</dbReference>
<evidence type="ECO:0000313" key="15">
    <source>
        <dbReference type="EMBL" id="CDW26003.1"/>
    </source>
</evidence>
<keyword evidence="7" id="KW-0406">Ion transport</keyword>
<keyword evidence="6 13" id="KW-1133">Transmembrane helix</keyword>
<dbReference type="GO" id="GO:0050906">
    <property type="term" value="P:detection of stimulus involved in sensory perception"/>
    <property type="evidence" value="ECO:0007669"/>
    <property type="project" value="UniProtKB-ARBA"/>
</dbReference>
<dbReference type="Pfam" id="PF00060">
    <property type="entry name" value="Lig_chan"/>
    <property type="match status" value="1"/>
</dbReference>
<evidence type="ECO:0000256" key="10">
    <source>
        <dbReference type="ARBA" id="ARBA00023180"/>
    </source>
</evidence>
<evidence type="ECO:0000256" key="3">
    <source>
        <dbReference type="ARBA" id="ARBA00022448"/>
    </source>
</evidence>
<dbReference type="Gene3D" id="3.40.190.10">
    <property type="entry name" value="Periplasmic binding protein-like II"/>
    <property type="match status" value="1"/>
</dbReference>
<evidence type="ECO:0000256" key="13">
    <source>
        <dbReference type="SAM" id="Phobius"/>
    </source>
</evidence>
<dbReference type="InterPro" id="IPR001320">
    <property type="entry name" value="Iontro_rcpt_C"/>
</dbReference>
<keyword evidence="3" id="KW-0813">Transport</keyword>
<evidence type="ECO:0000256" key="4">
    <source>
        <dbReference type="ARBA" id="ARBA00022475"/>
    </source>
</evidence>
<dbReference type="PANTHER" id="PTHR42643:SF24">
    <property type="entry name" value="IONOTROPIC RECEPTOR 60A"/>
    <property type="match status" value="1"/>
</dbReference>
<keyword evidence="10" id="KW-0325">Glycoprotein</keyword>
<dbReference type="Pfam" id="PF10613">
    <property type="entry name" value="Lig_chan-Glu_bd"/>
    <property type="match status" value="1"/>
</dbReference>
<comment type="similarity">
    <text evidence="2">Belongs to the glutamate-gated ion channel (TC 1.A.10.1) family.</text>
</comment>
<dbReference type="OrthoDB" id="5984008at2759"/>
<feature type="non-terminal residue" evidence="15">
    <location>
        <position position="1"/>
    </location>
</feature>
<keyword evidence="8 13" id="KW-0472">Membrane</keyword>
<name>A0A0K2TIY3_LEPSM</name>